<evidence type="ECO:0000313" key="8">
    <source>
        <dbReference type="EMBL" id="KAK5993240.1"/>
    </source>
</evidence>
<feature type="domain" description="Zn(2)-C6 fungal-type" evidence="7">
    <location>
        <begin position="463"/>
        <end position="493"/>
    </location>
</feature>
<feature type="compositionally biased region" description="Low complexity" evidence="6">
    <location>
        <begin position="135"/>
        <end position="161"/>
    </location>
</feature>
<feature type="compositionally biased region" description="Basic and acidic residues" evidence="6">
    <location>
        <begin position="359"/>
        <end position="369"/>
    </location>
</feature>
<feature type="compositionally biased region" description="Polar residues" evidence="6">
    <location>
        <begin position="370"/>
        <end position="388"/>
    </location>
</feature>
<dbReference type="PANTHER" id="PTHR47338:SF11">
    <property type="entry name" value="ZN(II)2CYS6 TRANSCRIPTION FACTOR (EUROFUNG)"/>
    <property type="match status" value="1"/>
</dbReference>
<dbReference type="PANTHER" id="PTHR47338">
    <property type="entry name" value="ZN(II)2CYS6 TRANSCRIPTION FACTOR (EUROFUNG)-RELATED"/>
    <property type="match status" value="1"/>
</dbReference>
<gene>
    <name evidence="8" type="ORF">PT974_06669</name>
</gene>
<evidence type="ECO:0000313" key="9">
    <source>
        <dbReference type="Proteomes" id="UP001338125"/>
    </source>
</evidence>
<keyword evidence="3" id="KW-0805">Transcription regulation</keyword>
<protein>
    <recommendedName>
        <fullName evidence="7">Zn(2)-C6 fungal-type domain-containing protein</fullName>
    </recommendedName>
</protein>
<dbReference type="PROSITE" id="PS00463">
    <property type="entry name" value="ZN2_CY6_FUNGAL_1"/>
    <property type="match status" value="1"/>
</dbReference>
<evidence type="ECO:0000256" key="5">
    <source>
        <dbReference type="ARBA" id="ARBA00023242"/>
    </source>
</evidence>
<keyword evidence="9" id="KW-1185">Reference proteome</keyword>
<dbReference type="SMART" id="SM00066">
    <property type="entry name" value="GAL4"/>
    <property type="match status" value="1"/>
</dbReference>
<evidence type="ECO:0000256" key="1">
    <source>
        <dbReference type="ARBA" id="ARBA00004123"/>
    </source>
</evidence>
<evidence type="ECO:0000256" key="2">
    <source>
        <dbReference type="ARBA" id="ARBA00022723"/>
    </source>
</evidence>
<proteinExistence type="predicted"/>
<dbReference type="SMART" id="SM00906">
    <property type="entry name" value="Fungal_trans"/>
    <property type="match status" value="1"/>
</dbReference>
<dbReference type="InterPro" id="IPR036864">
    <property type="entry name" value="Zn2-C6_fun-type_DNA-bd_sf"/>
</dbReference>
<feature type="compositionally biased region" description="Basic residues" evidence="6">
    <location>
        <begin position="300"/>
        <end position="309"/>
    </location>
</feature>
<dbReference type="CDD" id="cd12148">
    <property type="entry name" value="fungal_TF_MHR"/>
    <property type="match status" value="1"/>
</dbReference>
<evidence type="ECO:0000256" key="6">
    <source>
        <dbReference type="SAM" id="MobiDB-lite"/>
    </source>
</evidence>
<feature type="compositionally biased region" description="Basic and acidic residues" evidence="6">
    <location>
        <begin position="575"/>
        <end position="595"/>
    </location>
</feature>
<dbReference type="Proteomes" id="UP001338125">
    <property type="component" value="Unassembled WGS sequence"/>
</dbReference>
<dbReference type="Gene3D" id="4.10.240.10">
    <property type="entry name" value="Zn(2)-C6 fungal-type DNA-binding domain"/>
    <property type="match status" value="1"/>
</dbReference>
<evidence type="ECO:0000259" key="7">
    <source>
        <dbReference type="PROSITE" id="PS50048"/>
    </source>
</evidence>
<comment type="subcellular location">
    <subcellularLocation>
        <location evidence="1">Nucleus</location>
    </subcellularLocation>
</comment>
<dbReference type="EMBL" id="JAVFKD010000012">
    <property type="protein sequence ID" value="KAK5993240.1"/>
    <property type="molecule type" value="Genomic_DNA"/>
</dbReference>
<organism evidence="8 9">
    <name type="scientific">Cladobotryum mycophilum</name>
    <dbReference type="NCBI Taxonomy" id="491253"/>
    <lineage>
        <taxon>Eukaryota</taxon>
        <taxon>Fungi</taxon>
        <taxon>Dikarya</taxon>
        <taxon>Ascomycota</taxon>
        <taxon>Pezizomycotina</taxon>
        <taxon>Sordariomycetes</taxon>
        <taxon>Hypocreomycetidae</taxon>
        <taxon>Hypocreales</taxon>
        <taxon>Hypocreaceae</taxon>
        <taxon>Cladobotryum</taxon>
    </lineage>
</organism>
<dbReference type="InterPro" id="IPR007219">
    <property type="entry name" value="XnlR_reg_dom"/>
</dbReference>
<dbReference type="SUPFAM" id="SSF57701">
    <property type="entry name" value="Zn2/Cys6 DNA-binding domain"/>
    <property type="match status" value="1"/>
</dbReference>
<keyword evidence="4" id="KW-0804">Transcription</keyword>
<feature type="compositionally biased region" description="Basic and acidic residues" evidence="6">
    <location>
        <begin position="310"/>
        <end position="331"/>
    </location>
</feature>
<feature type="compositionally biased region" description="Basic and acidic residues" evidence="6">
    <location>
        <begin position="513"/>
        <end position="525"/>
    </location>
</feature>
<evidence type="ECO:0000256" key="3">
    <source>
        <dbReference type="ARBA" id="ARBA00023015"/>
    </source>
</evidence>
<feature type="region of interest" description="Disordered" evidence="6">
    <location>
        <begin position="181"/>
        <end position="388"/>
    </location>
</feature>
<feature type="region of interest" description="Disordered" evidence="6">
    <location>
        <begin position="495"/>
        <end position="595"/>
    </location>
</feature>
<evidence type="ECO:0000256" key="4">
    <source>
        <dbReference type="ARBA" id="ARBA00023163"/>
    </source>
</evidence>
<dbReference type="PROSITE" id="PS50048">
    <property type="entry name" value="ZN2_CY6_FUNGAL_2"/>
    <property type="match status" value="1"/>
</dbReference>
<accession>A0ABR0SNA0</accession>
<comment type="caution">
    <text evidence="8">The sequence shown here is derived from an EMBL/GenBank/DDBJ whole genome shotgun (WGS) entry which is preliminary data.</text>
</comment>
<dbReference type="Pfam" id="PF04082">
    <property type="entry name" value="Fungal_trans"/>
    <property type="match status" value="1"/>
</dbReference>
<dbReference type="InterPro" id="IPR050815">
    <property type="entry name" value="TF_fung"/>
</dbReference>
<feature type="compositionally biased region" description="Polar residues" evidence="6">
    <location>
        <begin position="182"/>
        <end position="210"/>
    </location>
</feature>
<reference evidence="8 9" key="1">
    <citation type="submission" date="2024-01" db="EMBL/GenBank/DDBJ databases">
        <title>Complete genome of Cladobotryum mycophilum ATHUM6906.</title>
        <authorList>
            <person name="Christinaki A.C."/>
            <person name="Myridakis A.I."/>
            <person name="Kouvelis V.N."/>
        </authorList>
    </citation>
    <scope>NUCLEOTIDE SEQUENCE [LARGE SCALE GENOMIC DNA]</scope>
    <source>
        <strain evidence="8 9">ATHUM6906</strain>
    </source>
</reference>
<keyword evidence="2" id="KW-0479">Metal-binding</keyword>
<name>A0ABR0SNA0_9HYPO</name>
<dbReference type="InterPro" id="IPR001138">
    <property type="entry name" value="Zn2Cys6_DnaBD"/>
</dbReference>
<keyword evidence="5" id="KW-0539">Nucleus</keyword>
<dbReference type="Pfam" id="PF00172">
    <property type="entry name" value="Zn_clus"/>
    <property type="match status" value="1"/>
</dbReference>
<dbReference type="CDD" id="cd00067">
    <property type="entry name" value="GAL4"/>
    <property type="match status" value="1"/>
</dbReference>
<feature type="region of interest" description="Disordered" evidence="6">
    <location>
        <begin position="131"/>
        <end position="161"/>
    </location>
</feature>
<sequence length="1084" mass="120166">MLSGPLSFATRMPHSVSRPHAAPWGLPSWYWQLQLGYMPIIRAHCAALRYPPLPFFRTAVGALEDEQSQRFRGEFIATATSARGPFSASCHAVGAGKPPSCERSISNNSQTLSMGGLPAIALETLQRMVLPESPPGLASPSASSFSSRSSPSTEQAAWGPRAAAPLASMSHYDKSSAADMSIDNSTEANQSRPESSGNSSTRQQLPSLSSIFGPPPPVRPVNSPHLDRPAPYLSHSPLDRPRLPSGGSSSGSYFPPAHSPPASQPRSAYDVNYDAERQHHHPPTSFPGPRSPGYREPGHSHSHNHNHNHSRSDSRYDPETNRWSMHHEVNRQEYSLGSRDSPYRSPGDRFRHHIPGPKDPVHDYHENRQGHASGSNHQTTPTSTIGSSSDLAISVSKDGLGPKIWTGTHFLPRFVRAAEVPGEGMCYFYDDGTHCKTVIDGEAVNAHWGVTKAGKPRKRLAIACVTCREKKIKCDPDYPRCVQCEKFGRICKFKNAPRGGHNTSPSTPPAELDDGRPVLPKHIEPRPSVSDAGSPASPRGGARHSSPEEGPSKRMKVGSGTYVSNGELFASRSGSLDHSKSQHTEQRSSPEMPKIPDEVLSRAWQTDPYISDPHSITAVLTKFFAQVDSTMITRFIPEEVVRNWIPVKARRKAPEDLMFFYSMLAVGVALSNGPEPIAHEYAQVAHYAQKMLDVRCLQLVQSRILLAVYYIATCRHREADEMICSAVAASSCMQLHLELERSTDANMTVYPFGMNRAGYAESRRRTFWSLFMLERLSGYFPDRPVMINAEDIYTQLPADPASFERLVEVQMPMFNPYASSFAKLAEQPLHITGYLVELVHIWSESQVFIHRTALRPASTEMEIEKLQNLIQRAEDWRASLPSRLKFGGSNLESAALSGNVGSFLTVHLLYHHTMIKLNRHRHGAGQLPVETRSEYLQKCRDHANGIIEILDSLERILRVRPTLLGTPPPVMAIAVTEAVDVLSAAGPMTAMPDTIDIVRVAKSAVEKMINVWKSSSRSLMVIEQRLQKLEHIRKQGSRPATPNDDYCLLLSTETRDRTGNRWQILDPIEKFIPLDMDMLYSSLN</sequence>